<organism evidence="5 6">
    <name type="scientific">Xylaria arbuscula</name>
    <dbReference type="NCBI Taxonomy" id="114810"/>
    <lineage>
        <taxon>Eukaryota</taxon>
        <taxon>Fungi</taxon>
        <taxon>Dikarya</taxon>
        <taxon>Ascomycota</taxon>
        <taxon>Pezizomycotina</taxon>
        <taxon>Sordariomycetes</taxon>
        <taxon>Xylariomycetidae</taxon>
        <taxon>Xylariales</taxon>
        <taxon>Xylariaceae</taxon>
        <taxon>Xylaria</taxon>
    </lineage>
</organism>
<keyword evidence="1" id="KW-0489">Methyltransferase</keyword>
<keyword evidence="6" id="KW-1185">Reference proteome</keyword>
<dbReference type="GO" id="GO:0032259">
    <property type="term" value="P:methylation"/>
    <property type="evidence" value="ECO:0007669"/>
    <property type="project" value="UniProtKB-KW"/>
</dbReference>
<dbReference type="InterPro" id="IPR036390">
    <property type="entry name" value="WH_DNA-bd_sf"/>
</dbReference>
<dbReference type="SUPFAM" id="SSF46785">
    <property type="entry name" value="Winged helix' DNA-binding domain"/>
    <property type="match status" value="1"/>
</dbReference>
<dbReference type="SUPFAM" id="SSF53335">
    <property type="entry name" value="S-adenosyl-L-methionine-dependent methyltransferases"/>
    <property type="match status" value="1"/>
</dbReference>
<evidence type="ECO:0000256" key="3">
    <source>
        <dbReference type="ARBA" id="ARBA00022691"/>
    </source>
</evidence>
<evidence type="ECO:0000256" key="1">
    <source>
        <dbReference type="ARBA" id="ARBA00022603"/>
    </source>
</evidence>
<evidence type="ECO:0000313" key="6">
    <source>
        <dbReference type="Proteomes" id="UP001148614"/>
    </source>
</evidence>
<dbReference type="EMBL" id="JANPWZ010000246">
    <property type="protein sequence ID" value="KAJ3578195.1"/>
    <property type="molecule type" value="Genomic_DNA"/>
</dbReference>
<feature type="domain" description="O-methyltransferase C-terminal" evidence="4">
    <location>
        <begin position="281"/>
        <end position="427"/>
    </location>
</feature>
<evidence type="ECO:0000259" key="4">
    <source>
        <dbReference type="Pfam" id="PF00891"/>
    </source>
</evidence>
<dbReference type="PANTHER" id="PTHR43712">
    <property type="entry name" value="PUTATIVE (AFU_ORTHOLOGUE AFUA_4G14580)-RELATED"/>
    <property type="match status" value="1"/>
</dbReference>
<evidence type="ECO:0000313" key="5">
    <source>
        <dbReference type="EMBL" id="KAJ3578195.1"/>
    </source>
</evidence>
<dbReference type="PROSITE" id="PS51683">
    <property type="entry name" value="SAM_OMT_II"/>
    <property type="match status" value="1"/>
</dbReference>
<gene>
    <name evidence="5" type="ORF">NPX13_g2374</name>
</gene>
<keyword evidence="2" id="KW-0808">Transferase</keyword>
<dbReference type="GO" id="GO:0008171">
    <property type="term" value="F:O-methyltransferase activity"/>
    <property type="evidence" value="ECO:0007669"/>
    <property type="project" value="InterPro"/>
</dbReference>
<accession>A0A9W8NK74</accession>
<dbReference type="Pfam" id="PF00891">
    <property type="entry name" value="Methyltransf_2"/>
    <property type="match status" value="1"/>
</dbReference>
<proteinExistence type="predicted"/>
<reference evidence="5" key="1">
    <citation type="submission" date="2022-07" db="EMBL/GenBank/DDBJ databases">
        <title>Genome Sequence of Xylaria arbuscula.</title>
        <authorList>
            <person name="Buettner E."/>
        </authorList>
    </citation>
    <scope>NUCLEOTIDE SEQUENCE</scope>
    <source>
        <strain evidence="5">VT107</strain>
    </source>
</reference>
<name>A0A9W8NK74_9PEZI</name>
<evidence type="ECO:0000256" key="2">
    <source>
        <dbReference type="ARBA" id="ARBA00022679"/>
    </source>
</evidence>
<dbReference type="Proteomes" id="UP001148614">
    <property type="component" value="Unassembled WGS sequence"/>
</dbReference>
<dbReference type="InterPro" id="IPR029063">
    <property type="entry name" value="SAM-dependent_MTases_sf"/>
</dbReference>
<dbReference type="VEuPathDB" id="FungiDB:F4678DRAFT_421732"/>
<protein>
    <recommendedName>
        <fullName evidence="4">O-methyltransferase C-terminal domain-containing protein</fullName>
    </recommendedName>
</protein>
<dbReference type="AlphaFoldDB" id="A0A9W8NK74"/>
<dbReference type="InterPro" id="IPR036388">
    <property type="entry name" value="WH-like_DNA-bd_sf"/>
</dbReference>
<keyword evidence="3" id="KW-0949">S-adenosyl-L-methionine</keyword>
<dbReference type="Gene3D" id="3.40.50.150">
    <property type="entry name" value="Vaccinia Virus protein VP39"/>
    <property type="match status" value="1"/>
</dbReference>
<comment type="caution">
    <text evidence="5">The sequence shown here is derived from an EMBL/GenBank/DDBJ whole genome shotgun (WGS) entry which is preliminary data.</text>
</comment>
<dbReference type="InterPro" id="IPR001077">
    <property type="entry name" value="COMT_C"/>
</dbReference>
<dbReference type="PANTHER" id="PTHR43712:SF1">
    <property type="entry name" value="HYPOTHETICAL O-METHYLTRANSFERASE (EUROFUNG)-RELATED"/>
    <property type="match status" value="1"/>
</dbReference>
<dbReference type="InterPro" id="IPR016461">
    <property type="entry name" value="COMT-like"/>
</dbReference>
<dbReference type="Gene3D" id="1.10.10.10">
    <property type="entry name" value="Winged helix-like DNA-binding domain superfamily/Winged helix DNA-binding domain"/>
    <property type="match status" value="1"/>
</dbReference>
<sequence>MSPAFKLSHGIDGMAIVLVRWSVLETIKATMDLVEHEALFLVNRIDAFLSGASGDLGSMTAATRRKLSEATRRLNFATETPTDTIQRIMLSVRTSHEWLYQAIRLTDWKPLQLPLTIVGIETRLFEVLGNDNGETVDEEELAAITSVDPALLKRLLRYYQSFGMIDQPADDQYRANDITSAIISPYADGYDSFYGVTPALNAIPRCLRDSGYQDITDGTHFPFYVGHDTNKNLYDWMEDHRVVLNHFMSFMVSQRDGERTFLDVVDFKKEFISRAMDEDTPVFVDIGGSFGHQCVSLRQKYPDLVGRVILQDSEEVIQQARSHPIPGFESIESQAHNFLTPQPVEGALVYYMRNILHNWADDKCVDILRNIKSAMTHESQILVDDMVFPESGAHWRAAQMDFVMGSCFAGRGRTGAEWDSVFHEAGYTILKRWMYSDRGDCVTVVVPK</sequence>